<sequence>MFLRLSSRRASPGDVFCPLTMTSSLPGAAAVGICQRRRPAFYAAWRAMVNVPGQACMASIAKGCAAAAVSAIIHLLHRGSGRSTCCTTLRIGQYSTHFS</sequence>
<reference evidence="1" key="1">
    <citation type="submission" date="2015-04" db="UniProtKB">
        <authorList>
            <consortium name="EnsemblPlants"/>
        </authorList>
    </citation>
    <scope>IDENTIFICATION</scope>
    <source>
        <strain evidence="1">SL10</strain>
    </source>
</reference>
<dbReference type="Proteomes" id="UP000006591">
    <property type="component" value="Chromosome 2"/>
</dbReference>
<dbReference type="AlphaFoldDB" id="A0A0E0GBI2"/>
<organism evidence="1">
    <name type="scientific">Oryza nivara</name>
    <name type="common">Indian wild rice</name>
    <name type="synonym">Oryza sativa f. spontanea</name>
    <dbReference type="NCBI Taxonomy" id="4536"/>
    <lineage>
        <taxon>Eukaryota</taxon>
        <taxon>Viridiplantae</taxon>
        <taxon>Streptophyta</taxon>
        <taxon>Embryophyta</taxon>
        <taxon>Tracheophyta</taxon>
        <taxon>Spermatophyta</taxon>
        <taxon>Magnoliopsida</taxon>
        <taxon>Liliopsida</taxon>
        <taxon>Poales</taxon>
        <taxon>Poaceae</taxon>
        <taxon>BOP clade</taxon>
        <taxon>Oryzoideae</taxon>
        <taxon>Oryzeae</taxon>
        <taxon>Oryzinae</taxon>
        <taxon>Oryza</taxon>
    </lineage>
</organism>
<dbReference type="Gramene" id="ONIVA02G31350.1">
    <property type="protein sequence ID" value="ONIVA02G31350.1"/>
    <property type="gene ID" value="ONIVA02G31350"/>
</dbReference>
<proteinExistence type="predicted"/>
<reference evidence="1" key="2">
    <citation type="submission" date="2018-04" db="EMBL/GenBank/DDBJ databases">
        <title>OnivRS2 (Oryza nivara Reference Sequence Version 2).</title>
        <authorList>
            <person name="Zhang J."/>
            <person name="Kudrna D."/>
            <person name="Lee S."/>
            <person name="Talag J."/>
            <person name="Rajasekar S."/>
            <person name="Welchert J."/>
            <person name="Hsing Y.-I."/>
            <person name="Wing R.A."/>
        </authorList>
    </citation>
    <scope>NUCLEOTIDE SEQUENCE [LARGE SCALE GENOMIC DNA]</scope>
    <source>
        <strain evidence="1">SL10</strain>
    </source>
</reference>
<name>A0A0E0GBI2_ORYNI</name>
<accession>A0A0E0GBI2</accession>
<protein>
    <submittedName>
        <fullName evidence="1">Uncharacterized protein</fullName>
    </submittedName>
</protein>
<dbReference type="EnsemblPlants" id="ONIVA02G31350.1">
    <property type="protein sequence ID" value="ONIVA02G31350.1"/>
    <property type="gene ID" value="ONIVA02G31350"/>
</dbReference>
<dbReference type="HOGENOM" id="CLU_2324338_0_0_1"/>
<evidence type="ECO:0000313" key="1">
    <source>
        <dbReference type="EnsemblPlants" id="ONIVA02G31350.1"/>
    </source>
</evidence>
<keyword evidence="2" id="KW-1185">Reference proteome</keyword>
<evidence type="ECO:0000313" key="2">
    <source>
        <dbReference type="Proteomes" id="UP000006591"/>
    </source>
</evidence>